<dbReference type="FunFam" id="3.40.50.11210:FF:000007">
    <property type="entry name" value="Tuberous sclerosis 2"/>
    <property type="match status" value="1"/>
</dbReference>
<keyword evidence="1" id="KW-0343">GTPase activation</keyword>
<feature type="compositionally biased region" description="Gly residues" evidence="2">
    <location>
        <begin position="1572"/>
        <end position="1587"/>
    </location>
</feature>
<dbReference type="GO" id="GO:0005634">
    <property type="term" value="C:nucleus"/>
    <property type="evidence" value="ECO:0007669"/>
    <property type="project" value="InterPro"/>
</dbReference>
<dbReference type="InterPro" id="IPR000331">
    <property type="entry name" value="Rap/Ran_GAP_dom"/>
</dbReference>
<dbReference type="VEuPathDB" id="FungiDB:SPPG_01788"/>
<feature type="compositionally biased region" description="Low complexity" evidence="2">
    <location>
        <begin position="1562"/>
        <end position="1571"/>
    </location>
</feature>
<dbReference type="OMA" id="CDIMSAI"/>
<feature type="region of interest" description="Disordered" evidence="2">
    <location>
        <begin position="1232"/>
        <end position="1257"/>
    </location>
</feature>
<dbReference type="STRING" id="645134.A0A0L0HP23"/>
<feature type="region of interest" description="Disordered" evidence="2">
    <location>
        <begin position="1558"/>
        <end position="1590"/>
    </location>
</feature>
<feature type="region of interest" description="Disordered" evidence="2">
    <location>
        <begin position="1129"/>
        <end position="1170"/>
    </location>
</feature>
<dbReference type="EMBL" id="KQ257452">
    <property type="protein sequence ID" value="KND02705.1"/>
    <property type="molecule type" value="Genomic_DNA"/>
</dbReference>
<name>A0A0L0HP23_SPIPD</name>
<feature type="domain" description="Rap-GAP" evidence="3">
    <location>
        <begin position="1311"/>
        <end position="1564"/>
    </location>
</feature>
<dbReference type="PRINTS" id="PR01431">
    <property type="entry name" value="TUBERIN"/>
</dbReference>
<proteinExistence type="predicted"/>
<sequence>MSNPLERLKQKFKARVEKEEVSATASIDLQPADSSILPDLSIIVEKLDPSKPIDQSQRAQSITELADAVQKFNLSSEIEDLWQLVVPFTKISNSEAVRHGALGFARACVLSNTSYSDLFRASLFKTVVSEEWGSEHLGVRIQTLRDLAKDGRDLRELELDVGQKLCEWTTQFADFNLEAKVGASVPTTVASAPASDHMTPDIASTRQLLALITNVMKFSFLSLRESHVAHLVVTACSMASRTTAIELVHDVLLLLDGVVRYGSVPMAALRPVIEMLSYTVNLAAYTQESWQVMRNLLKSHRARHAMDHLCRIIDGISSSEQALQLRGAVFMVAMASWGAQRVKNLSYPYMYLLPYLRRATRLGDKDVNTEVLLSIQRLISENGEELSRVEWELLLDILREMSKHFVVDAPGRPCQISGTNAKSWSEFAAPSPLFFDLFNEVLISLKDVCLEQAGPMSLAFLELLLSFGPYLTETTVLSLLEHAFGVSSYAAFSERVAIISRIQSVFFFREHRQSIRMRMLQLLIDAFVMSSQEEQEEIFEVLLQPIMRHLPREEAQSPVYYEMISCLARVAPGSAEKHVVSVVEALVQCALNTESDAIASVLMLAELLSAMATQSTVAVNPGTGTLTADMSLRALHATLEIFERCAMEHGGKGCLLIFKYLVRIPTFHAAPHFVRLACLQYLLKMRADALYRILLRPTSRTVQKGEQEMRATKGSSDDSSGETFSNTDDLEICSSLFCSGKPNNEITDMHEKSADPQSAERSESDICILPIAQHTAALLLILTREKNWEIYSFVLQNLATQLLNLHFFQNAGPQLSVLRAFLCELIINERAAATVLDLPPSVRKSDVYLSALKMLNILLAYRHFFTKQDEDEILAAFQTGLYRWPNAAKTCIHAFTLTLLELPHSMMKLLPGTLLKVSQMMSSAMAVHNLEFLATLAGLPKLRVNFTDVDMKRVFVIALQYINTTNSASPAATTSALSSYVVQLAYQVLLAWFVSLKLPERKKYVPFIIHYLLLGNDRRASLDENIELVLDMLIHHSFADCWPKPDDTMYQGSKINKQPSRTWAQGNSLLTVQVSNQPGWANVIIRRPSGVISFSVRLDNRLKSVTTPLVPLLAPVAFEKISRGLRASQSKRAVASDDGAGAQSLRRSDSDGSSHQHVRRHMRSVSVASLSSIPNTSEFPMAIETPRMRSETGLSASPADSTSSEFFVEEVSGGLRRARSTSMSSVVIPDGIDMKTSVPSPRYERNEEGLLSTSPSARDLKSSALSAIRNREDHHLVDPSFILAQFVAYPNLAARENLYLLPNDESTRRALSVLDRTPVVDLHKIGVVYVGPGQQTEAEILANGHGSRAYGLFLQSLGRLVRLKGCRDVYTGGLDTSEDLDGRHAIYAHDDLSQIIFHCTTLMPTSPYDPLCTSKKRHIGNDFVTIVWNESGKEYAFDTIPAQFNFVNIIIEPAGRHKEDGITTPSNMHGGQGHHISDRCKTYQREFFKVVAKLRPDMPEIGPLSEPKLVTGASLAPFVRQSAVHTNIFSQIFLQSGNANHHTSNARERLRQIKRIKERAEGSASAAPAAGGADGGEKGGGSGGDFNVGGRNVTTGGWESLLDFTRFI</sequence>
<dbReference type="GO" id="GO:0051056">
    <property type="term" value="P:regulation of small GTPase mediated signal transduction"/>
    <property type="evidence" value="ECO:0007669"/>
    <property type="project" value="InterPro"/>
</dbReference>
<feature type="compositionally biased region" description="Polar residues" evidence="2">
    <location>
        <begin position="713"/>
        <end position="727"/>
    </location>
</feature>
<reference evidence="4 5" key="1">
    <citation type="submission" date="2009-08" db="EMBL/GenBank/DDBJ databases">
        <title>The Genome Sequence of Spizellomyces punctatus strain DAOM BR117.</title>
        <authorList>
            <consortium name="The Broad Institute Genome Sequencing Platform"/>
            <person name="Russ C."/>
            <person name="Cuomo C."/>
            <person name="Shea T."/>
            <person name="Young S.K."/>
            <person name="Zeng Q."/>
            <person name="Koehrsen M."/>
            <person name="Haas B."/>
            <person name="Borodovsky M."/>
            <person name="Guigo R."/>
            <person name="Alvarado L."/>
            <person name="Berlin A."/>
            <person name="Bochicchio J."/>
            <person name="Borenstein D."/>
            <person name="Chapman S."/>
            <person name="Chen Z."/>
            <person name="Engels R."/>
            <person name="Freedman E."/>
            <person name="Gellesch M."/>
            <person name="Goldberg J."/>
            <person name="Griggs A."/>
            <person name="Gujja S."/>
            <person name="Heiman D."/>
            <person name="Hepburn T."/>
            <person name="Howarth C."/>
            <person name="Jen D."/>
            <person name="Larson L."/>
            <person name="Lewis B."/>
            <person name="Mehta T."/>
            <person name="Park D."/>
            <person name="Pearson M."/>
            <person name="Roberts A."/>
            <person name="Saif S."/>
            <person name="Shenoy N."/>
            <person name="Sisk P."/>
            <person name="Stolte C."/>
            <person name="Sykes S."/>
            <person name="Thomson T."/>
            <person name="Walk T."/>
            <person name="White J."/>
            <person name="Yandava C."/>
            <person name="Burger G."/>
            <person name="Gray M.W."/>
            <person name="Holland P.W.H."/>
            <person name="King N."/>
            <person name="Lang F.B.F."/>
            <person name="Roger A.J."/>
            <person name="Ruiz-Trillo I."/>
            <person name="Lander E."/>
            <person name="Nusbaum C."/>
        </authorList>
    </citation>
    <scope>NUCLEOTIDE SEQUENCE [LARGE SCALE GENOMIC DNA]</scope>
    <source>
        <strain evidence="4 5">DAOM BR117</strain>
    </source>
</reference>
<dbReference type="GeneID" id="27685425"/>
<dbReference type="RefSeq" id="XP_016610744.1">
    <property type="nucleotide sequence ID" value="XM_016750101.1"/>
</dbReference>
<evidence type="ECO:0000259" key="3">
    <source>
        <dbReference type="PROSITE" id="PS50085"/>
    </source>
</evidence>
<dbReference type="Proteomes" id="UP000053201">
    <property type="component" value="Unassembled WGS sequence"/>
</dbReference>
<protein>
    <recommendedName>
        <fullName evidence="3">Rap-GAP domain-containing protein</fullName>
    </recommendedName>
</protein>
<keyword evidence="5" id="KW-1185">Reference proteome</keyword>
<dbReference type="InterPro" id="IPR035974">
    <property type="entry name" value="Rap/Ran-GAP_sf"/>
</dbReference>
<accession>A0A0L0HP23</accession>
<dbReference type="Pfam" id="PF11864">
    <property type="entry name" value="DUF3384"/>
    <property type="match status" value="1"/>
</dbReference>
<dbReference type="Pfam" id="PF02145">
    <property type="entry name" value="Rap_GAP"/>
    <property type="match status" value="1"/>
</dbReference>
<dbReference type="SUPFAM" id="SSF48371">
    <property type="entry name" value="ARM repeat"/>
    <property type="match status" value="1"/>
</dbReference>
<dbReference type="Pfam" id="PF03542">
    <property type="entry name" value="Tuberin"/>
    <property type="match status" value="1"/>
</dbReference>
<dbReference type="PROSITE" id="PS50085">
    <property type="entry name" value="RAPGAP"/>
    <property type="match status" value="1"/>
</dbReference>
<dbReference type="GO" id="GO:0033596">
    <property type="term" value="C:TSC1-TSC2 complex"/>
    <property type="evidence" value="ECO:0007669"/>
    <property type="project" value="InterPro"/>
</dbReference>
<dbReference type="PANTHER" id="PTHR10063:SF0">
    <property type="entry name" value="TUBERIN"/>
    <property type="match status" value="1"/>
</dbReference>
<dbReference type="SUPFAM" id="SSF111347">
    <property type="entry name" value="Rap/Ran-GAP"/>
    <property type="match status" value="1"/>
</dbReference>
<dbReference type="InParanoid" id="A0A0L0HP23"/>
<dbReference type="GO" id="GO:0005096">
    <property type="term" value="F:GTPase activator activity"/>
    <property type="evidence" value="ECO:0007669"/>
    <property type="project" value="UniProtKB-KW"/>
</dbReference>
<dbReference type="InterPro" id="IPR018515">
    <property type="entry name" value="Tuberin-type_domain"/>
</dbReference>
<evidence type="ECO:0000256" key="1">
    <source>
        <dbReference type="ARBA" id="ARBA00022468"/>
    </source>
</evidence>
<evidence type="ECO:0000313" key="4">
    <source>
        <dbReference type="EMBL" id="KND02705.1"/>
    </source>
</evidence>
<dbReference type="FunCoup" id="A0A0L0HP23">
    <property type="interactions" value="153"/>
</dbReference>
<dbReference type="InterPro" id="IPR016024">
    <property type="entry name" value="ARM-type_fold"/>
</dbReference>
<dbReference type="InterPro" id="IPR027107">
    <property type="entry name" value="Tuberin/Ral-act_asu"/>
</dbReference>
<feature type="region of interest" description="Disordered" evidence="2">
    <location>
        <begin position="704"/>
        <end position="727"/>
    </location>
</feature>
<organism evidence="4 5">
    <name type="scientific">Spizellomyces punctatus (strain DAOM BR117)</name>
    <dbReference type="NCBI Taxonomy" id="645134"/>
    <lineage>
        <taxon>Eukaryota</taxon>
        <taxon>Fungi</taxon>
        <taxon>Fungi incertae sedis</taxon>
        <taxon>Chytridiomycota</taxon>
        <taxon>Chytridiomycota incertae sedis</taxon>
        <taxon>Chytridiomycetes</taxon>
        <taxon>Spizellomycetales</taxon>
        <taxon>Spizellomycetaceae</taxon>
        <taxon>Spizellomyces</taxon>
    </lineage>
</organism>
<evidence type="ECO:0000313" key="5">
    <source>
        <dbReference type="Proteomes" id="UP000053201"/>
    </source>
</evidence>
<dbReference type="GO" id="GO:0032007">
    <property type="term" value="P:negative regulation of TOR signaling"/>
    <property type="evidence" value="ECO:0007669"/>
    <property type="project" value="InterPro"/>
</dbReference>
<evidence type="ECO:0000256" key="2">
    <source>
        <dbReference type="SAM" id="MobiDB-lite"/>
    </source>
</evidence>
<dbReference type="InterPro" id="IPR003913">
    <property type="entry name" value="Tuberin"/>
</dbReference>
<dbReference type="OrthoDB" id="19311at2759"/>
<dbReference type="eggNOG" id="KOG3687">
    <property type="taxonomic scope" value="Eukaryota"/>
</dbReference>
<gene>
    <name evidence="4" type="ORF">SPPG_01788</name>
</gene>
<dbReference type="Gene3D" id="3.40.50.11210">
    <property type="entry name" value="Rap/Ran-GAP"/>
    <property type="match status" value="1"/>
</dbReference>
<dbReference type="PANTHER" id="PTHR10063">
    <property type="entry name" value="TUBERIN"/>
    <property type="match status" value="1"/>
</dbReference>
<dbReference type="InterPro" id="IPR024584">
    <property type="entry name" value="Tuberin_N"/>
</dbReference>